<dbReference type="SMART" id="SM00198">
    <property type="entry name" value="SCP"/>
    <property type="match status" value="1"/>
</dbReference>
<evidence type="ECO:0000256" key="5">
    <source>
        <dbReference type="ARBA" id="ARBA00068306"/>
    </source>
</evidence>
<keyword evidence="8" id="KW-1185">Reference proteome</keyword>
<organism evidence="7 8">
    <name type="scientific">Drosophila guanche</name>
    <name type="common">Fruit fly</name>
    <dbReference type="NCBI Taxonomy" id="7266"/>
    <lineage>
        <taxon>Eukaryota</taxon>
        <taxon>Metazoa</taxon>
        <taxon>Ecdysozoa</taxon>
        <taxon>Arthropoda</taxon>
        <taxon>Hexapoda</taxon>
        <taxon>Insecta</taxon>
        <taxon>Pterygota</taxon>
        <taxon>Neoptera</taxon>
        <taxon>Endopterygota</taxon>
        <taxon>Diptera</taxon>
        <taxon>Brachycera</taxon>
        <taxon>Muscomorpha</taxon>
        <taxon>Ephydroidea</taxon>
        <taxon>Drosophilidae</taxon>
        <taxon>Drosophila</taxon>
        <taxon>Sophophora</taxon>
    </lineage>
</organism>
<dbReference type="InterPro" id="IPR034763">
    <property type="entry name" value="P14a_insect"/>
</dbReference>
<keyword evidence="4" id="KW-0732">Signal</keyword>
<dbReference type="AlphaFoldDB" id="A0A3B0KTV9"/>
<evidence type="ECO:0000256" key="2">
    <source>
        <dbReference type="ARBA" id="ARBA00009923"/>
    </source>
</evidence>
<evidence type="ECO:0000259" key="6">
    <source>
        <dbReference type="SMART" id="SM00198"/>
    </source>
</evidence>
<dbReference type="CDD" id="cd05380">
    <property type="entry name" value="CAP_euk"/>
    <property type="match status" value="1"/>
</dbReference>
<evidence type="ECO:0000313" key="7">
    <source>
        <dbReference type="EMBL" id="SPP88721.1"/>
    </source>
</evidence>
<sequence>MLITKLGTKQFPHKSPEPAQKLQHSSVGIEMRNILIIVFLALALDIASATDYCKKSCGGTKNLGCDNNGAWDSSCPKDATLLTLTDDQKAAIVARTNTYRNDIAGGLNANLSAACRMATIKWNDELAYLASLNVKSCQMKHDGCHNTDAFDWSGQNLAWMGWYEPLDIKHYVEWGVDMWYGEAVNTKQAYINAYPTNYQGPAIGHFTVLVADRNTEVGCAVSTYAVEGESYKAFLMACNYAATNVIGIKMYSSCPNAPASKCTTGTNPQYKNLCSANEVYDVNNLFY</sequence>
<name>A0A3B0KTV9_DROGU</name>
<gene>
    <name evidence="7" type="ORF">DGUA_6G018985</name>
</gene>
<dbReference type="InterPro" id="IPR014044">
    <property type="entry name" value="CAP_dom"/>
</dbReference>
<accession>A0A3B0KTV9</accession>
<proteinExistence type="inferred from homology"/>
<dbReference type="InterPro" id="IPR001283">
    <property type="entry name" value="CRISP-related"/>
</dbReference>
<evidence type="ECO:0000313" key="8">
    <source>
        <dbReference type="Proteomes" id="UP000268350"/>
    </source>
</evidence>
<dbReference type="OrthoDB" id="414826at2759"/>
<dbReference type="Gene3D" id="3.40.33.10">
    <property type="entry name" value="CAP"/>
    <property type="match status" value="1"/>
</dbReference>
<evidence type="ECO:0000256" key="1">
    <source>
        <dbReference type="ARBA" id="ARBA00004613"/>
    </source>
</evidence>
<dbReference type="Proteomes" id="UP000268350">
    <property type="component" value="Unassembled WGS sequence"/>
</dbReference>
<dbReference type="GO" id="GO:0005576">
    <property type="term" value="C:extracellular region"/>
    <property type="evidence" value="ECO:0007669"/>
    <property type="project" value="UniProtKB-SubCell"/>
</dbReference>
<keyword evidence="3" id="KW-0964">Secreted</keyword>
<protein>
    <recommendedName>
        <fullName evidence="5">Venom allergen-1</fullName>
    </recommendedName>
</protein>
<evidence type="ECO:0000256" key="3">
    <source>
        <dbReference type="ARBA" id="ARBA00022525"/>
    </source>
</evidence>
<reference evidence="8" key="1">
    <citation type="submission" date="2018-01" db="EMBL/GenBank/DDBJ databases">
        <authorList>
            <person name="Alioto T."/>
            <person name="Alioto T."/>
        </authorList>
    </citation>
    <scope>NUCLEOTIDE SEQUENCE [LARGE SCALE GENOMIC DNA]</scope>
</reference>
<dbReference type="OMA" id="HNEYRNF"/>
<dbReference type="PANTHER" id="PTHR10334">
    <property type="entry name" value="CYSTEINE-RICH SECRETORY PROTEIN-RELATED"/>
    <property type="match status" value="1"/>
</dbReference>
<dbReference type="FunFam" id="3.40.33.10:FF:000007">
    <property type="entry name" value="Venom allergen"/>
    <property type="match status" value="1"/>
</dbReference>
<dbReference type="PIRSF" id="PIRSF038921">
    <property type="entry name" value="P14a"/>
    <property type="match status" value="1"/>
</dbReference>
<comment type="similarity">
    <text evidence="2">Belongs to the CRISP family.</text>
</comment>
<dbReference type="SUPFAM" id="SSF55797">
    <property type="entry name" value="PR-1-like"/>
    <property type="match status" value="1"/>
</dbReference>
<comment type="subcellular location">
    <subcellularLocation>
        <location evidence="1">Secreted</location>
    </subcellularLocation>
</comment>
<evidence type="ECO:0000256" key="4">
    <source>
        <dbReference type="ARBA" id="ARBA00022729"/>
    </source>
</evidence>
<dbReference type="InterPro" id="IPR035940">
    <property type="entry name" value="CAP_sf"/>
</dbReference>
<feature type="domain" description="SCP" evidence="6">
    <location>
        <begin position="87"/>
        <end position="247"/>
    </location>
</feature>
<dbReference type="EMBL" id="OUUW01000015">
    <property type="protein sequence ID" value="SPP88721.1"/>
    <property type="molecule type" value="Genomic_DNA"/>
</dbReference>
<dbReference type="Pfam" id="PF00188">
    <property type="entry name" value="CAP"/>
    <property type="match status" value="1"/>
</dbReference>